<feature type="region of interest" description="Disordered" evidence="1">
    <location>
        <begin position="70"/>
        <end position="193"/>
    </location>
</feature>
<accession>A0A518N431</accession>
<evidence type="ECO:0000256" key="2">
    <source>
        <dbReference type="SAM" id="Phobius"/>
    </source>
</evidence>
<feature type="transmembrane region" description="Helical" evidence="2">
    <location>
        <begin position="21"/>
        <end position="41"/>
    </location>
</feature>
<evidence type="ECO:0000313" key="3">
    <source>
        <dbReference type="EMBL" id="QDW66683.1"/>
    </source>
</evidence>
<dbReference type="KEGG" id="lug:FPZ22_07085"/>
<keyword evidence="2" id="KW-1133">Transmembrane helix</keyword>
<dbReference type="AlphaFoldDB" id="A0A518N431"/>
<dbReference type="RefSeq" id="WP_144891652.1">
    <property type="nucleotide sequence ID" value="NZ_CP042218.1"/>
</dbReference>
<proteinExistence type="predicted"/>
<reference evidence="3 4" key="1">
    <citation type="submission" date="2019-07" db="EMBL/GenBank/DDBJ databases">
        <title>Full genome sequence of Luteimonas sp. Gr-4.</title>
        <authorList>
            <person name="Im W.-T."/>
        </authorList>
    </citation>
    <scope>NUCLEOTIDE SEQUENCE [LARGE SCALE GENOMIC DNA]</scope>
    <source>
        <strain evidence="3 4">Gr-4</strain>
    </source>
</reference>
<dbReference type="Proteomes" id="UP000316584">
    <property type="component" value="Chromosome"/>
</dbReference>
<keyword evidence="2" id="KW-0472">Membrane</keyword>
<dbReference type="EMBL" id="CP042218">
    <property type="protein sequence ID" value="QDW66683.1"/>
    <property type="molecule type" value="Genomic_DNA"/>
</dbReference>
<name>A0A518N431_9GAMM</name>
<keyword evidence="4" id="KW-1185">Reference proteome</keyword>
<sequence>MTRAPRPSGTGTGSRIERLQPWIAALLSAAIHGLLLVLAMLSEPLTVSTPQGSAAGARAIQVVYIDEPADSAEAEDAPPASPTPRPEPQPQPRPRPDPAEARRDATRLQTTPVPRAEDLPPPETAESKDAARPTPPAAAQASAVRPPRATGRPRHAWGQPPGMLQEEHAPVNAGPAPSPAVHQGRRYDASSGQPNLEVGGYQVLYDLMSEDRARAWREQGMTEIFLPLPGIRQYMVCPLETAIRRESGPCRLVEPDDPALMDIGDARDVISMERVYRRGELVWRGPGAYR</sequence>
<dbReference type="OrthoDB" id="9798046at2"/>
<feature type="compositionally biased region" description="Low complexity" evidence="1">
    <location>
        <begin position="137"/>
        <end position="149"/>
    </location>
</feature>
<feature type="compositionally biased region" description="Basic and acidic residues" evidence="1">
    <location>
        <begin position="94"/>
        <end position="106"/>
    </location>
</feature>
<gene>
    <name evidence="3" type="ORF">FPZ22_07085</name>
</gene>
<protein>
    <submittedName>
        <fullName evidence="3">Type II toxin-antitoxin system RelE/ParE family toxin</fullName>
    </submittedName>
</protein>
<feature type="compositionally biased region" description="Pro residues" evidence="1">
    <location>
        <begin position="79"/>
        <end position="93"/>
    </location>
</feature>
<evidence type="ECO:0000313" key="4">
    <source>
        <dbReference type="Proteomes" id="UP000316584"/>
    </source>
</evidence>
<organism evidence="3 4">
    <name type="scientific">Luteimonas granuli</name>
    <dbReference type="NCBI Taxonomy" id="1176533"/>
    <lineage>
        <taxon>Bacteria</taxon>
        <taxon>Pseudomonadati</taxon>
        <taxon>Pseudomonadota</taxon>
        <taxon>Gammaproteobacteria</taxon>
        <taxon>Lysobacterales</taxon>
        <taxon>Lysobacteraceae</taxon>
        <taxon>Luteimonas</taxon>
    </lineage>
</organism>
<keyword evidence="2" id="KW-0812">Transmembrane</keyword>
<evidence type="ECO:0000256" key="1">
    <source>
        <dbReference type="SAM" id="MobiDB-lite"/>
    </source>
</evidence>